<keyword evidence="4 6" id="KW-1133">Transmembrane helix</keyword>
<evidence type="ECO:0000313" key="10">
    <source>
        <dbReference type="Proteomes" id="UP000183994"/>
    </source>
</evidence>
<keyword evidence="3 6" id="KW-0812">Transmembrane</keyword>
<evidence type="ECO:0000259" key="7">
    <source>
        <dbReference type="Pfam" id="PF06271"/>
    </source>
</evidence>
<evidence type="ECO:0000256" key="6">
    <source>
        <dbReference type="SAM" id="Phobius"/>
    </source>
</evidence>
<feature type="transmembrane region" description="Helical" evidence="6">
    <location>
        <begin position="156"/>
        <end position="178"/>
    </location>
</feature>
<proteinExistence type="predicted"/>
<evidence type="ECO:0000256" key="4">
    <source>
        <dbReference type="ARBA" id="ARBA00022989"/>
    </source>
</evidence>
<feature type="domain" description="GYF" evidence="8">
    <location>
        <begin position="3"/>
        <end position="45"/>
    </location>
</feature>
<organism evidence="9 10">
    <name type="scientific">Desulfatibacillum alkenivorans DSM 16219</name>
    <dbReference type="NCBI Taxonomy" id="1121393"/>
    <lineage>
        <taxon>Bacteria</taxon>
        <taxon>Pseudomonadati</taxon>
        <taxon>Thermodesulfobacteriota</taxon>
        <taxon>Desulfobacteria</taxon>
        <taxon>Desulfobacterales</taxon>
        <taxon>Desulfatibacillaceae</taxon>
        <taxon>Desulfatibacillum</taxon>
    </lineage>
</organism>
<protein>
    <submittedName>
        <fullName evidence="9">Uncharacterized membrane protein YckC, RDD family</fullName>
    </submittedName>
</protein>
<evidence type="ECO:0000256" key="2">
    <source>
        <dbReference type="ARBA" id="ARBA00022475"/>
    </source>
</evidence>
<accession>A0A1M6HNS2</accession>
<dbReference type="InterPro" id="IPR025640">
    <property type="entry name" value="GYF_2"/>
</dbReference>
<dbReference type="InterPro" id="IPR051791">
    <property type="entry name" value="Pra-immunoreactive"/>
</dbReference>
<feature type="transmembrane region" description="Helical" evidence="6">
    <location>
        <begin position="130"/>
        <end position="150"/>
    </location>
</feature>
<dbReference type="AlphaFoldDB" id="A0A1M6HNS2"/>
<keyword evidence="2" id="KW-1003">Cell membrane</keyword>
<dbReference type="Proteomes" id="UP000183994">
    <property type="component" value="Unassembled WGS sequence"/>
</dbReference>
<keyword evidence="5 6" id="KW-0472">Membrane</keyword>
<dbReference type="OrthoDB" id="9765721at2"/>
<evidence type="ECO:0000313" key="9">
    <source>
        <dbReference type="EMBL" id="SHJ23794.1"/>
    </source>
</evidence>
<dbReference type="InterPro" id="IPR010432">
    <property type="entry name" value="RDD"/>
</dbReference>
<reference evidence="10" key="1">
    <citation type="submission" date="2016-11" db="EMBL/GenBank/DDBJ databases">
        <authorList>
            <person name="Varghese N."/>
            <person name="Submissions S."/>
        </authorList>
    </citation>
    <scope>NUCLEOTIDE SEQUENCE [LARGE SCALE GENOMIC DNA]</scope>
    <source>
        <strain evidence="10">DSM 16219</strain>
    </source>
</reference>
<keyword evidence="10" id="KW-1185">Reference proteome</keyword>
<dbReference type="Pfam" id="PF14237">
    <property type="entry name" value="GYF_2"/>
    <property type="match status" value="1"/>
</dbReference>
<dbReference type="PANTHER" id="PTHR36115">
    <property type="entry name" value="PROLINE-RICH ANTIGEN HOMOLOG-RELATED"/>
    <property type="match status" value="1"/>
</dbReference>
<dbReference type="EMBL" id="FQZU01000005">
    <property type="protein sequence ID" value="SHJ23794.1"/>
    <property type="molecule type" value="Genomic_DNA"/>
</dbReference>
<evidence type="ECO:0000256" key="5">
    <source>
        <dbReference type="ARBA" id="ARBA00023136"/>
    </source>
</evidence>
<dbReference type="RefSeq" id="WP_073474112.1">
    <property type="nucleotide sequence ID" value="NZ_FQZU01000005.1"/>
</dbReference>
<dbReference type="Pfam" id="PF06271">
    <property type="entry name" value="RDD"/>
    <property type="match status" value="1"/>
</dbReference>
<evidence type="ECO:0000256" key="1">
    <source>
        <dbReference type="ARBA" id="ARBA00004651"/>
    </source>
</evidence>
<name>A0A1M6HNS2_9BACT</name>
<feature type="domain" description="RDD" evidence="7">
    <location>
        <begin position="115"/>
        <end position="243"/>
    </location>
</feature>
<evidence type="ECO:0000256" key="3">
    <source>
        <dbReference type="ARBA" id="ARBA00022692"/>
    </source>
</evidence>
<sequence>MDWYYYQDKTQTGPIGDEEFRELVKTGVIRSDTLVWRAGMENWQEYGVLTAPQAAASQDEVEVLPEGQVRCSECRRVFPEDEVIRHGDSHICEDCKPMFLQKLKEGSWTGGDYQYGGFWIRAGAKIIDTIIISIVQYAVLIPMGMLMSNVEDPSMVMAYSLLINLISIGFNAAYLTFFHGKYAATPGKMACGLKVIVEDGSKVSYLRAFGRVFAEWLSGMILAIGYIMAGFDSEKRTLHDRICSTRVIKSR</sequence>
<feature type="transmembrane region" description="Helical" evidence="6">
    <location>
        <begin position="212"/>
        <end position="231"/>
    </location>
</feature>
<gene>
    <name evidence="9" type="ORF">SAMN02745216_01274</name>
</gene>
<dbReference type="STRING" id="1121393.SAMN02745216_01274"/>
<comment type="subcellular location">
    <subcellularLocation>
        <location evidence="1">Cell membrane</location>
        <topology evidence="1">Multi-pass membrane protein</topology>
    </subcellularLocation>
</comment>
<dbReference type="GO" id="GO:0005886">
    <property type="term" value="C:plasma membrane"/>
    <property type="evidence" value="ECO:0007669"/>
    <property type="project" value="UniProtKB-SubCell"/>
</dbReference>
<evidence type="ECO:0000259" key="8">
    <source>
        <dbReference type="Pfam" id="PF14237"/>
    </source>
</evidence>